<feature type="transmembrane region" description="Helical" evidence="9">
    <location>
        <begin position="36"/>
        <end position="58"/>
    </location>
</feature>
<dbReference type="GO" id="GO:0043952">
    <property type="term" value="P:protein transport by the Sec complex"/>
    <property type="evidence" value="ECO:0007669"/>
    <property type="project" value="UniProtKB-UniRule"/>
</dbReference>
<evidence type="ECO:0000256" key="1">
    <source>
        <dbReference type="ARBA" id="ARBA00004370"/>
    </source>
</evidence>
<evidence type="ECO:0000256" key="4">
    <source>
        <dbReference type="ARBA" id="ARBA00022692"/>
    </source>
</evidence>
<evidence type="ECO:0000256" key="8">
    <source>
        <dbReference type="ARBA" id="ARBA00023136"/>
    </source>
</evidence>
<evidence type="ECO:0000313" key="10">
    <source>
        <dbReference type="EMBL" id="PIR47631.1"/>
    </source>
</evidence>
<comment type="similarity">
    <text evidence="9">Belongs to the SecE/SEC61-gamma family.</text>
</comment>
<reference evidence="10 11" key="1">
    <citation type="submission" date="2017-09" db="EMBL/GenBank/DDBJ databases">
        <title>Depth-based differentiation of microbial function through sediment-hosted aquifers and enrichment of novel symbionts in the deep terrestrial subsurface.</title>
        <authorList>
            <person name="Probst A.J."/>
            <person name="Ladd B."/>
            <person name="Jarett J.K."/>
            <person name="Geller-Mcgrath D.E."/>
            <person name="Sieber C.M."/>
            <person name="Emerson J.B."/>
            <person name="Anantharaman K."/>
            <person name="Thomas B.C."/>
            <person name="Malmstrom R."/>
            <person name="Stieglmeier M."/>
            <person name="Klingl A."/>
            <person name="Woyke T."/>
            <person name="Ryan C.M."/>
            <person name="Banfield J.F."/>
        </authorList>
    </citation>
    <scope>NUCLEOTIDE SEQUENCE [LARGE SCALE GENOMIC DNA]</scope>
    <source>
        <strain evidence="10">CG10_big_fil_rev_8_21_14_0_10_50_16</strain>
    </source>
</reference>
<dbReference type="GO" id="GO:0008320">
    <property type="term" value="F:protein transmembrane transporter activity"/>
    <property type="evidence" value="ECO:0007669"/>
    <property type="project" value="UniProtKB-UniRule"/>
</dbReference>
<dbReference type="Proteomes" id="UP000230084">
    <property type="component" value="Unassembled WGS sequence"/>
</dbReference>
<dbReference type="NCBIfam" id="TIGR00964">
    <property type="entry name" value="secE_bact"/>
    <property type="match status" value="1"/>
</dbReference>
<evidence type="ECO:0000256" key="9">
    <source>
        <dbReference type="HAMAP-Rule" id="MF_00422"/>
    </source>
</evidence>
<gene>
    <name evidence="9 10" type="primary">secE</name>
    <name evidence="10" type="ORF">COV06_02345</name>
</gene>
<keyword evidence="6 9" id="KW-1133">Transmembrane helix</keyword>
<dbReference type="InterPro" id="IPR005807">
    <property type="entry name" value="SecE_bac"/>
</dbReference>
<comment type="function">
    <text evidence="9">Essential subunit of the Sec protein translocation channel SecYEG. Clamps together the 2 halves of SecY. May contact the channel plug during translocation.</text>
</comment>
<evidence type="ECO:0000256" key="6">
    <source>
        <dbReference type="ARBA" id="ARBA00022989"/>
    </source>
</evidence>
<dbReference type="Gene3D" id="1.20.5.1030">
    <property type="entry name" value="Preprotein translocase secy subunit"/>
    <property type="match status" value="1"/>
</dbReference>
<keyword evidence="4 9" id="KW-0812">Transmembrane</keyword>
<dbReference type="GO" id="GO:0005886">
    <property type="term" value="C:plasma membrane"/>
    <property type="evidence" value="ECO:0007669"/>
    <property type="project" value="UniProtKB-SubCell"/>
</dbReference>
<comment type="caution">
    <text evidence="10">The sequence shown here is derived from an EMBL/GenBank/DDBJ whole genome shotgun (WGS) entry which is preliminary data.</text>
</comment>
<dbReference type="GO" id="GO:0009306">
    <property type="term" value="P:protein secretion"/>
    <property type="evidence" value="ECO:0007669"/>
    <property type="project" value="UniProtKB-UniRule"/>
</dbReference>
<dbReference type="HAMAP" id="MF_00422">
    <property type="entry name" value="SecE"/>
    <property type="match status" value="1"/>
</dbReference>
<sequence length="66" mass="7664">MTQTKNLVARLRDYVRDSIEESKKITWPTRKETMRYSALVIGITLLVAAFFGVLDYIFTLLLQVLI</sequence>
<proteinExistence type="inferred from homology"/>
<keyword evidence="3 9" id="KW-1003">Cell membrane</keyword>
<dbReference type="InterPro" id="IPR001901">
    <property type="entry name" value="Translocase_SecE/Sec61-g"/>
</dbReference>
<protein>
    <recommendedName>
        <fullName evidence="9">Protein translocase subunit SecE</fullName>
    </recommendedName>
</protein>
<dbReference type="Pfam" id="PF00584">
    <property type="entry name" value="SecE"/>
    <property type="match status" value="1"/>
</dbReference>
<comment type="subcellular location">
    <subcellularLocation>
        <location evidence="9">Cell membrane</location>
        <topology evidence="9">Single-pass membrane protein</topology>
    </subcellularLocation>
    <subcellularLocation>
        <location evidence="1">Membrane</location>
    </subcellularLocation>
</comment>
<organism evidence="10 11">
    <name type="scientific">Candidatus Uhrbacteria bacterium CG10_big_fil_rev_8_21_14_0_10_50_16</name>
    <dbReference type="NCBI Taxonomy" id="1975039"/>
    <lineage>
        <taxon>Bacteria</taxon>
        <taxon>Candidatus Uhriibacteriota</taxon>
    </lineage>
</organism>
<dbReference type="EMBL" id="PCYM01000004">
    <property type="protein sequence ID" value="PIR47631.1"/>
    <property type="molecule type" value="Genomic_DNA"/>
</dbReference>
<evidence type="ECO:0000256" key="3">
    <source>
        <dbReference type="ARBA" id="ARBA00022475"/>
    </source>
</evidence>
<keyword evidence="5 9" id="KW-0653">Protein transport</keyword>
<comment type="subunit">
    <text evidence="9">Component of the Sec protein translocase complex. Heterotrimer consisting of SecY, SecE and SecG subunits. The heterotrimers can form oligomers, although 1 heterotrimer is thought to be able to translocate proteins. Interacts with the ribosome. Interacts with SecDF, and other proteins may be involved. Interacts with SecA.</text>
</comment>
<dbReference type="AlphaFoldDB" id="A0A2H0RM53"/>
<evidence type="ECO:0000256" key="2">
    <source>
        <dbReference type="ARBA" id="ARBA00022448"/>
    </source>
</evidence>
<name>A0A2H0RM53_9BACT</name>
<keyword evidence="7 9" id="KW-0811">Translocation</keyword>
<keyword evidence="8 9" id="KW-0472">Membrane</keyword>
<keyword evidence="2 9" id="KW-0813">Transport</keyword>
<evidence type="ECO:0000313" key="11">
    <source>
        <dbReference type="Proteomes" id="UP000230084"/>
    </source>
</evidence>
<evidence type="ECO:0000256" key="7">
    <source>
        <dbReference type="ARBA" id="ARBA00023010"/>
    </source>
</evidence>
<dbReference type="InterPro" id="IPR038379">
    <property type="entry name" value="SecE_sf"/>
</dbReference>
<dbReference type="PANTHER" id="PTHR33910:SF1">
    <property type="entry name" value="PROTEIN TRANSLOCASE SUBUNIT SECE"/>
    <property type="match status" value="1"/>
</dbReference>
<dbReference type="GO" id="GO:0065002">
    <property type="term" value="P:intracellular protein transmembrane transport"/>
    <property type="evidence" value="ECO:0007669"/>
    <property type="project" value="UniProtKB-UniRule"/>
</dbReference>
<accession>A0A2H0RM53</accession>
<dbReference type="GO" id="GO:0006605">
    <property type="term" value="P:protein targeting"/>
    <property type="evidence" value="ECO:0007669"/>
    <property type="project" value="UniProtKB-UniRule"/>
</dbReference>
<dbReference type="PANTHER" id="PTHR33910">
    <property type="entry name" value="PROTEIN TRANSLOCASE SUBUNIT SECE"/>
    <property type="match status" value="1"/>
</dbReference>
<evidence type="ECO:0000256" key="5">
    <source>
        <dbReference type="ARBA" id="ARBA00022927"/>
    </source>
</evidence>